<name>A0A5D2G7A8_GOSDA</name>
<dbReference type="InterPro" id="IPR012337">
    <property type="entry name" value="RNaseH-like_sf"/>
</dbReference>
<dbReference type="EMBL" id="CM017693">
    <property type="protein sequence ID" value="TYH13772.1"/>
    <property type="molecule type" value="Genomic_DNA"/>
</dbReference>
<gene>
    <name evidence="2" type="ORF">ES288_A06G166100v1</name>
</gene>
<proteinExistence type="predicted"/>
<dbReference type="GO" id="GO:0003676">
    <property type="term" value="F:nucleic acid binding"/>
    <property type="evidence" value="ECO:0007669"/>
    <property type="project" value="InterPro"/>
</dbReference>
<sequence>MDFVTGLPLTPRKKDTIWVVVDKLTKSAHFIPVHIDYSLDKLAELYVSKIVRLHGVPLSIIFDRHPRFTSQFCKKLQEAFDMKLNFSTTFHPQTDGQFGRAIQILEDTLRCCVLEFQGSWEKYLPLVKFSYNNNYQSSLKMAPYEALYGPASDRQKSYADLKRKEIDYQVSDKVFLKVSPWKKVLRFGKKGKLSPHFIGPYEITERIGPVAYRLALQSELEKIHDIFHMFMLCRYRFDPSHVIAPTEVEI</sequence>
<evidence type="ECO:0000313" key="2">
    <source>
        <dbReference type="EMBL" id="TYH13772.1"/>
    </source>
</evidence>
<dbReference type="Proteomes" id="UP000323506">
    <property type="component" value="Chromosome A06"/>
</dbReference>
<dbReference type="PANTHER" id="PTHR45835:SF99">
    <property type="entry name" value="CHROMO DOMAIN-CONTAINING PROTEIN-RELATED"/>
    <property type="match status" value="1"/>
</dbReference>
<dbReference type="Pfam" id="PF24626">
    <property type="entry name" value="SH3_Tf2-1"/>
    <property type="match status" value="1"/>
</dbReference>
<accession>A0A5D2G7A8</accession>
<dbReference type="GO" id="GO:0015074">
    <property type="term" value="P:DNA integration"/>
    <property type="evidence" value="ECO:0007669"/>
    <property type="project" value="InterPro"/>
</dbReference>
<keyword evidence="3" id="KW-1185">Reference proteome</keyword>
<dbReference type="InterPro" id="IPR001584">
    <property type="entry name" value="Integrase_cat-core"/>
</dbReference>
<dbReference type="InterPro" id="IPR036397">
    <property type="entry name" value="RNaseH_sf"/>
</dbReference>
<evidence type="ECO:0000259" key="1">
    <source>
        <dbReference type="PROSITE" id="PS50994"/>
    </source>
</evidence>
<dbReference type="AlphaFoldDB" id="A0A5D2G7A8"/>
<dbReference type="Gene3D" id="3.30.420.10">
    <property type="entry name" value="Ribonuclease H-like superfamily/Ribonuclease H"/>
    <property type="match status" value="1"/>
</dbReference>
<dbReference type="InterPro" id="IPR056924">
    <property type="entry name" value="SH3_Tf2-1"/>
</dbReference>
<reference evidence="2 3" key="1">
    <citation type="submission" date="2019-06" db="EMBL/GenBank/DDBJ databases">
        <title>WGS assembly of Gossypium darwinii.</title>
        <authorList>
            <person name="Chen Z.J."/>
            <person name="Sreedasyam A."/>
            <person name="Ando A."/>
            <person name="Song Q."/>
            <person name="De L."/>
            <person name="Hulse-Kemp A."/>
            <person name="Ding M."/>
            <person name="Ye W."/>
            <person name="Kirkbride R."/>
            <person name="Jenkins J."/>
            <person name="Plott C."/>
            <person name="Lovell J."/>
            <person name="Lin Y.-M."/>
            <person name="Vaughn R."/>
            <person name="Liu B."/>
            <person name="Li W."/>
            <person name="Simpson S."/>
            <person name="Scheffler B."/>
            <person name="Saski C."/>
            <person name="Grover C."/>
            <person name="Hu G."/>
            <person name="Conover J."/>
            <person name="Carlson J."/>
            <person name="Shu S."/>
            <person name="Boston L."/>
            <person name="Williams M."/>
            <person name="Peterson D."/>
            <person name="Mcgee K."/>
            <person name="Jones D."/>
            <person name="Wendel J."/>
            <person name="Stelly D."/>
            <person name="Grimwood J."/>
            <person name="Schmutz J."/>
        </authorList>
    </citation>
    <scope>NUCLEOTIDE SEQUENCE [LARGE SCALE GENOMIC DNA]</scope>
    <source>
        <strain evidence="2">1808015.09</strain>
    </source>
</reference>
<evidence type="ECO:0000313" key="3">
    <source>
        <dbReference type="Proteomes" id="UP000323506"/>
    </source>
</evidence>
<dbReference type="PANTHER" id="PTHR45835">
    <property type="entry name" value="YALI0A06105P"/>
    <property type="match status" value="1"/>
</dbReference>
<organism evidence="2 3">
    <name type="scientific">Gossypium darwinii</name>
    <name type="common">Darwin's cotton</name>
    <name type="synonym">Gossypium barbadense var. darwinii</name>
    <dbReference type="NCBI Taxonomy" id="34276"/>
    <lineage>
        <taxon>Eukaryota</taxon>
        <taxon>Viridiplantae</taxon>
        <taxon>Streptophyta</taxon>
        <taxon>Embryophyta</taxon>
        <taxon>Tracheophyta</taxon>
        <taxon>Spermatophyta</taxon>
        <taxon>Magnoliopsida</taxon>
        <taxon>eudicotyledons</taxon>
        <taxon>Gunneridae</taxon>
        <taxon>Pentapetalae</taxon>
        <taxon>rosids</taxon>
        <taxon>malvids</taxon>
        <taxon>Malvales</taxon>
        <taxon>Malvaceae</taxon>
        <taxon>Malvoideae</taxon>
        <taxon>Gossypium</taxon>
    </lineage>
</organism>
<dbReference type="PROSITE" id="PS50994">
    <property type="entry name" value="INTEGRASE"/>
    <property type="match status" value="1"/>
</dbReference>
<dbReference type="SUPFAM" id="SSF53098">
    <property type="entry name" value="Ribonuclease H-like"/>
    <property type="match status" value="1"/>
</dbReference>
<feature type="domain" description="Integrase catalytic" evidence="1">
    <location>
        <begin position="1"/>
        <end position="151"/>
    </location>
</feature>
<protein>
    <recommendedName>
        <fullName evidence="1">Integrase catalytic domain-containing protein</fullName>
    </recommendedName>
</protein>